<proteinExistence type="predicted"/>
<accession>A0A7H2YUD7</accession>
<reference evidence="1 2" key="2">
    <citation type="submission" date="2020-09" db="EMBL/GenBank/DDBJ databases">
        <authorList>
            <person name="Chen F.-J."/>
            <person name="Lee Y.-T."/>
        </authorList>
    </citation>
    <scope>NUCLEOTIDE SEQUENCE [LARGE SCALE GENOMIC DNA]</scope>
    <source>
        <strain evidence="1 2">AS72</strain>
    </source>
</reference>
<name>A0A7H2YUD7_9GAMM</name>
<dbReference type="Proteomes" id="UP000516745">
    <property type="component" value="Chromosome"/>
</dbReference>
<protein>
    <submittedName>
        <fullName evidence="1">Uncharacterized protein</fullName>
    </submittedName>
</protein>
<evidence type="ECO:0000313" key="2">
    <source>
        <dbReference type="Proteomes" id="UP000516745"/>
    </source>
</evidence>
<sequence length="201" mass="24413">MEIKKYRPSKGFIWTLLLVFFPIWLLFKYVPLTNQRQEQAIKKEMDYQKRKAVEVLDIVTDEEQAKLPKINYKKYALEKRNGHFWLIPREYYGDGGFNIRWPTDVNEILGSEWSEENKGNYSVVHVFMYSRQYELNDYIQNEKFSNKEPCVNKNYWFVWNGINIRLYDIYAKNLTDKQYMDVCFTALKILNEKIKEIHYVN</sequence>
<evidence type="ECO:0000313" key="1">
    <source>
        <dbReference type="EMBL" id="QNX08114.1"/>
    </source>
</evidence>
<gene>
    <name evidence="1" type="ORF">IC795_13710</name>
</gene>
<dbReference type="EMBL" id="CP061565">
    <property type="protein sequence ID" value="QNX08114.1"/>
    <property type="molecule type" value="Genomic_DNA"/>
</dbReference>
<reference evidence="2" key="1">
    <citation type="submission" date="2020-09" db="EMBL/GenBank/DDBJ databases">
        <title>Clinical and molecular characterization of Acinetobacter seifertii in Taiwan.</title>
        <authorList>
            <person name="Li L.-H."/>
            <person name="Yang Y.-S."/>
            <person name="Sun J.-R."/>
            <person name="Huang T.-W."/>
            <person name="Huang W.-C."/>
            <person name="Wang Y.-C."/>
            <person name="Kuo T.-H."/>
            <person name="Kuo S.-C."/>
            <person name="Chen T.-L."/>
        </authorList>
    </citation>
    <scope>NUCLEOTIDE SEQUENCE [LARGE SCALE GENOMIC DNA]</scope>
    <source>
        <strain evidence="2">AS72</strain>
    </source>
</reference>
<organism evidence="1 2">
    <name type="scientific">Acinetobacter seifertii</name>
    <dbReference type="NCBI Taxonomy" id="1530123"/>
    <lineage>
        <taxon>Bacteria</taxon>
        <taxon>Pseudomonadati</taxon>
        <taxon>Pseudomonadota</taxon>
        <taxon>Gammaproteobacteria</taxon>
        <taxon>Moraxellales</taxon>
        <taxon>Moraxellaceae</taxon>
        <taxon>Acinetobacter</taxon>
        <taxon>Acinetobacter calcoaceticus/baumannii complex</taxon>
    </lineage>
</organism>
<dbReference type="AlphaFoldDB" id="A0A7H2YUD7"/>